<proteinExistence type="predicted"/>
<dbReference type="Proteomes" id="UP001358586">
    <property type="component" value="Chromosome 11"/>
</dbReference>
<evidence type="ECO:0000313" key="1">
    <source>
        <dbReference type="EMBL" id="KAK5782632.1"/>
    </source>
</evidence>
<organism evidence="1 2">
    <name type="scientific">Gossypium arboreum</name>
    <name type="common">Tree cotton</name>
    <name type="synonym">Gossypium nanking</name>
    <dbReference type="NCBI Taxonomy" id="29729"/>
    <lineage>
        <taxon>Eukaryota</taxon>
        <taxon>Viridiplantae</taxon>
        <taxon>Streptophyta</taxon>
        <taxon>Embryophyta</taxon>
        <taxon>Tracheophyta</taxon>
        <taxon>Spermatophyta</taxon>
        <taxon>Magnoliopsida</taxon>
        <taxon>eudicotyledons</taxon>
        <taxon>Gunneridae</taxon>
        <taxon>Pentapetalae</taxon>
        <taxon>rosids</taxon>
        <taxon>malvids</taxon>
        <taxon>Malvales</taxon>
        <taxon>Malvaceae</taxon>
        <taxon>Malvoideae</taxon>
        <taxon>Gossypium</taxon>
    </lineage>
</organism>
<reference evidence="1 2" key="1">
    <citation type="submission" date="2023-03" db="EMBL/GenBank/DDBJ databases">
        <title>WGS of Gossypium arboreum.</title>
        <authorList>
            <person name="Yu D."/>
        </authorList>
    </citation>
    <scope>NUCLEOTIDE SEQUENCE [LARGE SCALE GENOMIC DNA]</scope>
    <source>
        <tissue evidence="1">Leaf</tissue>
    </source>
</reference>
<gene>
    <name evidence="1" type="ORF">PVK06_037137</name>
</gene>
<name>A0ABR0MWF9_GOSAR</name>
<sequence>MVRVWVTIRRGSCLPELGGGAPYAAAGAAPYGAGEGGAYELGGGAPYGAAYQADERFGPVLVAGVDDADVEVGLVVDRIGKKDDH</sequence>
<evidence type="ECO:0000313" key="2">
    <source>
        <dbReference type="Proteomes" id="UP001358586"/>
    </source>
</evidence>
<comment type="caution">
    <text evidence="1">The sequence shown here is derived from an EMBL/GenBank/DDBJ whole genome shotgun (WGS) entry which is preliminary data.</text>
</comment>
<protein>
    <submittedName>
        <fullName evidence="1">Uncharacterized protein</fullName>
    </submittedName>
</protein>
<keyword evidence="2" id="KW-1185">Reference proteome</keyword>
<accession>A0ABR0MWF9</accession>
<dbReference type="EMBL" id="JARKNE010000011">
    <property type="protein sequence ID" value="KAK5782632.1"/>
    <property type="molecule type" value="Genomic_DNA"/>
</dbReference>